<dbReference type="InterPro" id="IPR041373">
    <property type="entry name" value="RT_RNaseH"/>
</dbReference>
<dbReference type="Gene3D" id="3.30.70.270">
    <property type="match status" value="1"/>
</dbReference>
<dbReference type="EMBL" id="AVOT02094927">
    <property type="protein sequence ID" value="MBW0574787.1"/>
    <property type="molecule type" value="Genomic_DNA"/>
</dbReference>
<gene>
    <name evidence="8" type="ORF">O181_114502</name>
</gene>
<evidence type="ECO:0000259" key="7">
    <source>
        <dbReference type="Pfam" id="PF17917"/>
    </source>
</evidence>
<dbReference type="PANTHER" id="PTHR37984:SF5">
    <property type="entry name" value="PROTEIN NYNRIN-LIKE"/>
    <property type="match status" value="1"/>
</dbReference>
<name>A0A9Q3K7P3_9BASI</name>
<keyword evidence="4" id="KW-0255">Endonuclease</keyword>
<evidence type="ECO:0000256" key="3">
    <source>
        <dbReference type="ARBA" id="ARBA00022722"/>
    </source>
</evidence>
<dbReference type="SUPFAM" id="SSF56672">
    <property type="entry name" value="DNA/RNA polymerases"/>
    <property type="match status" value="1"/>
</dbReference>
<dbReference type="InterPro" id="IPR043502">
    <property type="entry name" value="DNA/RNA_pol_sf"/>
</dbReference>
<dbReference type="Pfam" id="PF17917">
    <property type="entry name" value="RT_RNaseH"/>
    <property type="match status" value="1"/>
</dbReference>
<keyword evidence="2" id="KW-0548">Nucleotidyltransferase</keyword>
<evidence type="ECO:0000256" key="5">
    <source>
        <dbReference type="ARBA" id="ARBA00022801"/>
    </source>
</evidence>
<keyword evidence="6" id="KW-0695">RNA-directed DNA polymerase</keyword>
<dbReference type="GO" id="GO:0004519">
    <property type="term" value="F:endonuclease activity"/>
    <property type="evidence" value="ECO:0007669"/>
    <property type="project" value="UniProtKB-KW"/>
</dbReference>
<dbReference type="InterPro" id="IPR043128">
    <property type="entry name" value="Rev_trsase/Diguanyl_cyclase"/>
</dbReference>
<keyword evidence="3" id="KW-0540">Nuclease</keyword>
<proteinExistence type="predicted"/>
<evidence type="ECO:0000256" key="1">
    <source>
        <dbReference type="ARBA" id="ARBA00022679"/>
    </source>
</evidence>
<evidence type="ECO:0000313" key="9">
    <source>
        <dbReference type="Proteomes" id="UP000765509"/>
    </source>
</evidence>
<evidence type="ECO:0000313" key="8">
    <source>
        <dbReference type="EMBL" id="MBW0574787.1"/>
    </source>
</evidence>
<keyword evidence="1" id="KW-0808">Transferase</keyword>
<keyword evidence="5" id="KW-0378">Hydrolase</keyword>
<protein>
    <recommendedName>
        <fullName evidence="7">Reverse transcriptase RNase H-like domain-containing protein</fullName>
    </recommendedName>
</protein>
<evidence type="ECO:0000256" key="4">
    <source>
        <dbReference type="ARBA" id="ARBA00022759"/>
    </source>
</evidence>
<dbReference type="InterPro" id="IPR050951">
    <property type="entry name" value="Retrovirus_Pol_polyprotein"/>
</dbReference>
<feature type="domain" description="Reverse transcriptase RNase H-like" evidence="7">
    <location>
        <begin position="84"/>
        <end position="187"/>
    </location>
</feature>
<dbReference type="GO" id="GO:0016787">
    <property type="term" value="F:hydrolase activity"/>
    <property type="evidence" value="ECO:0007669"/>
    <property type="project" value="UniProtKB-KW"/>
</dbReference>
<dbReference type="PANTHER" id="PTHR37984">
    <property type="entry name" value="PROTEIN CBG26694"/>
    <property type="match status" value="1"/>
</dbReference>
<accession>A0A9Q3K7P3</accession>
<dbReference type="Proteomes" id="UP000765509">
    <property type="component" value="Unassembled WGS sequence"/>
</dbReference>
<sequence>MDSSIFQQIFFWPQPKNIKPLKSFLGFGNFYHHCIKNYFKKITALTSLLQKHSPFIFNEEALSNSQLLKEAFITSLILSHFNHSLPTISDTDASDYSLGAVLSQINDSGKHPIAFYSGKLLPDQLNYEINYKELLGIALSLKHWRAFLLSLSHSSEVLTDHSSLAYFMSSKVLICLQGCWAVFLSEFHFTITYLPGRLANLPDVLSHWDNVYPERGVELIHNNPQTFHQILEQDGILESKFF</sequence>
<dbReference type="GO" id="GO:0003964">
    <property type="term" value="F:RNA-directed DNA polymerase activity"/>
    <property type="evidence" value="ECO:0007669"/>
    <property type="project" value="UniProtKB-KW"/>
</dbReference>
<dbReference type="CDD" id="cd09274">
    <property type="entry name" value="RNase_HI_RT_Ty3"/>
    <property type="match status" value="1"/>
</dbReference>
<organism evidence="8 9">
    <name type="scientific">Austropuccinia psidii MF-1</name>
    <dbReference type="NCBI Taxonomy" id="1389203"/>
    <lineage>
        <taxon>Eukaryota</taxon>
        <taxon>Fungi</taxon>
        <taxon>Dikarya</taxon>
        <taxon>Basidiomycota</taxon>
        <taxon>Pucciniomycotina</taxon>
        <taxon>Pucciniomycetes</taxon>
        <taxon>Pucciniales</taxon>
        <taxon>Sphaerophragmiaceae</taxon>
        <taxon>Austropuccinia</taxon>
    </lineage>
</organism>
<dbReference type="OrthoDB" id="5550292at2759"/>
<keyword evidence="9" id="KW-1185">Reference proteome</keyword>
<dbReference type="AlphaFoldDB" id="A0A9Q3K7P3"/>
<evidence type="ECO:0000256" key="2">
    <source>
        <dbReference type="ARBA" id="ARBA00022695"/>
    </source>
</evidence>
<evidence type="ECO:0000256" key="6">
    <source>
        <dbReference type="ARBA" id="ARBA00022918"/>
    </source>
</evidence>
<comment type="caution">
    <text evidence="8">The sequence shown here is derived from an EMBL/GenBank/DDBJ whole genome shotgun (WGS) entry which is preliminary data.</text>
</comment>
<reference evidence="8" key="1">
    <citation type="submission" date="2021-03" db="EMBL/GenBank/DDBJ databases">
        <title>Draft genome sequence of rust myrtle Austropuccinia psidii MF-1, a brazilian biotype.</title>
        <authorList>
            <person name="Quecine M.C."/>
            <person name="Pachon D.M.R."/>
            <person name="Bonatelli M.L."/>
            <person name="Correr F.H."/>
            <person name="Franceschini L.M."/>
            <person name="Leite T.F."/>
            <person name="Margarido G.R.A."/>
            <person name="Almeida C.A."/>
            <person name="Ferrarezi J.A."/>
            <person name="Labate C.A."/>
        </authorList>
    </citation>
    <scope>NUCLEOTIDE SEQUENCE</scope>
    <source>
        <strain evidence="8">MF-1</strain>
    </source>
</reference>